<dbReference type="EMBL" id="CP125947">
    <property type="protein sequence ID" value="WHS65755.1"/>
    <property type="molecule type" value="Genomic_DNA"/>
</dbReference>
<accession>A0ABY8SRS7</accession>
<keyword evidence="2" id="KW-1185">Reference proteome</keyword>
<reference evidence="1 2" key="1">
    <citation type="submission" date="2023-05" db="EMBL/GenBank/DDBJ databases">
        <authorList>
            <person name="Yin Y."/>
            <person name="Lu Z."/>
        </authorList>
    </citation>
    <scope>NUCLEOTIDE SEQUENCE [LARGE SCALE GENOMIC DNA]</scope>
    <source>
        <strain evidence="1 2">ZM22</strain>
    </source>
</reference>
<evidence type="ECO:0000313" key="1">
    <source>
        <dbReference type="EMBL" id="WHS65755.1"/>
    </source>
</evidence>
<name>A0ABY8SRS7_9BURK</name>
<dbReference type="Proteomes" id="UP001240697">
    <property type="component" value="Chromosome"/>
</dbReference>
<sequence length="384" mass="39002">MTAPLQPIAPVLPVSIPTGQAAASAGNVAAVSAAGVPAAQQEQAAQAASPATSIVQWSPQTLQNLKLQAFEYLIAQLALQVQAQPGAPAASWPSQGLPAAVQQFVQNLLAQVQVNLQGQAQPLQLLAGQQGSVALMQALAQAAVSGAQPPSSALQTAAALSPTAAVALEQAQQGTTATPAAAVTPRLPQLQNWLVQQGMLVTPQGERGFSLTLQVPAAWAQAVGAASTQAVQGQGPALRLPVVDLGALSSGPLALVLQPQSSAAATPLATSALLWLELQPIAATSAQAAPAQMAGQMAGLPLTMPAPALAQEVQQLLQNKSDPWLMMAAAQAANALPVPRRNSEHRSHLCSTEGCQYQGLAPCAQPFCSEMNRIWAASGVARSG</sequence>
<proteinExistence type="predicted"/>
<evidence type="ECO:0000313" key="2">
    <source>
        <dbReference type="Proteomes" id="UP001240697"/>
    </source>
</evidence>
<organism evidence="1 2">
    <name type="scientific">Comamonas resistens</name>
    <dbReference type="NCBI Taxonomy" id="3046670"/>
    <lineage>
        <taxon>Bacteria</taxon>
        <taxon>Pseudomonadati</taxon>
        <taxon>Pseudomonadota</taxon>
        <taxon>Betaproteobacteria</taxon>
        <taxon>Burkholderiales</taxon>
        <taxon>Comamonadaceae</taxon>
        <taxon>Comamonas</taxon>
    </lineage>
</organism>
<protein>
    <submittedName>
        <fullName evidence="1">Fe-S oxidoreductase</fullName>
    </submittedName>
</protein>
<gene>
    <name evidence="1" type="ORF">QMY55_00930</name>
</gene>
<dbReference type="RefSeq" id="WP_283486860.1">
    <property type="nucleotide sequence ID" value="NZ_CP125947.1"/>
</dbReference>